<keyword evidence="2" id="KW-0288">FMN</keyword>
<dbReference type="GO" id="GO:0016705">
    <property type="term" value="F:oxidoreductase activity, acting on paired donors, with incorporation or reduction of molecular oxygen"/>
    <property type="evidence" value="ECO:0007669"/>
    <property type="project" value="InterPro"/>
</dbReference>
<dbReference type="SUPFAM" id="SSF51679">
    <property type="entry name" value="Bacterial luciferase-like"/>
    <property type="match status" value="1"/>
</dbReference>
<dbReference type="InterPro" id="IPR016215">
    <property type="entry name" value="NTA_MOA"/>
</dbReference>
<dbReference type="AlphaFoldDB" id="A0A6I1GBW6"/>
<keyword evidence="3" id="KW-0560">Oxidoreductase</keyword>
<protein>
    <submittedName>
        <fullName evidence="8">5,10-methylenetetrahydromethanopterin reductase</fullName>
    </submittedName>
</protein>
<name>A0A6I1GBW6_9BIFI</name>
<dbReference type="InterPro" id="IPR051260">
    <property type="entry name" value="Diverse_substr_monoxygenases"/>
</dbReference>
<evidence type="ECO:0000256" key="6">
    <source>
        <dbReference type="SAM" id="MobiDB-lite"/>
    </source>
</evidence>
<sequence>MRLIAAYPFLLYDPVLISVLFRCKTLHNGAQSLFPRGRAAREWPAEASNIGYVARKGIIMSATASLGTIAPTDTASISGGDDGASTSGPLLNADGQREIRFNAFDMNCIGHQTSGLWRHPDDHSRAYKDLDHWVNKAKLLESGYFDALFIADVLGVYDLYGGNADAALRTANQVPLNDPILLTSAMAAVTKHLGFGITAGTAYEHPYPFARRMSTLDHLTKGRVGWNVVTGYLPSAARNFGDTDQLKHDERYDRADEYLEVLYKLWEGSWQDDAVVEDREHDVFADPTKVHPINHQGKYYRVPGIHVSEPSPQRTPVIFQAGASPRGTQFAAENAEAIFVASPTEWQLKETVTRIRKALEDAGRSRYDARIYALLTVITDATHEKAEAKYQDYLHYASSEGALVLNSGWAGVDLQQFDPDAPLGEIKSNAIQSTAASLAAATGEDGSAWTIRDIAERTKIGGLGPVYVGSGTEVADYLQQLQANTDVDGFNLAYVINPGTWEDIIAYVVPVLQERGVYPRSYREGTLRNKLFGRGDRVPSNHRGARYRVGGPLGPQVV</sequence>
<keyword evidence="9" id="KW-1185">Reference proteome</keyword>
<dbReference type="InterPro" id="IPR036661">
    <property type="entry name" value="Luciferase-like_sf"/>
</dbReference>
<dbReference type="Proteomes" id="UP000468413">
    <property type="component" value="Unassembled WGS sequence"/>
</dbReference>
<reference evidence="8 9" key="1">
    <citation type="submission" date="2019-09" db="EMBL/GenBank/DDBJ databases">
        <title>Characterization of the phylogenetic diversity of two novel species belonging to the genus Bifidobacterium: Bifidobacterium cebidarum sp. nov. and Bifidobacterium leontopitheci sp. nov.</title>
        <authorList>
            <person name="Lugli G.A."/>
            <person name="Duranti S."/>
            <person name="Milani C."/>
            <person name="Turroni F."/>
            <person name="Ventura M."/>
        </authorList>
    </citation>
    <scope>NUCLEOTIDE SEQUENCE [LARGE SCALE GENOMIC DNA]</scope>
    <source>
        <strain evidence="8 9">LMG 31469</strain>
    </source>
</reference>
<feature type="domain" description="Luciferase-like" evidence="7">
    <location>
        <begin position="119"/>
        <end position="416"/>
    </location>
</feature>
<dbReference type="Pfam" id="PF00296">
    <property type="entry name" value="Bac_luciferase"/>
    <property type="match status" value="1"/>
</dbReference>
<organism evidence="8 9">
    <name type="scientific">Bifidobacterium cebidarum</name>
    <dbReference type="NCBI Taxonomy" id="2650773"/>
    <lineage>
        <taxon>Bacteria</taxon>
        <taxon>Bacillati</taxon>
        <taxon>Actinomycetota</taxon>
        <taxon>Actinomycetes</taxon>
        <taxon>Bifidobacteriales</taxon>
        <taxon>Bifidobacteriaceae</taxon>
        <taxon>Bifidobacterium</taxon>
    </lineage>
</organism>
<evidence type="ECO:0000259" key="7">
    <source>
        <dbReference type="Pfam" id="PF00296"/>
    </source>
</evidence>
<dbReference type="PANTHER" id="PTHR30011:SF16">
    <property type="entry name" value="C2H2 FINGER DOMAIN TRANSCRIPTION FACTOR (EUROFUNG)-RELATED"/>
    <property type="match status" value="1"/>
</dbReference>
<evidence type="ECO:0000256" key="3">
    <source>
        <dbReference type="ARBA" id="ARBA00023002"/>
    </source>
</evidence>
<dbReference type="GO" id="GO:0004497">
    <property type="term" value="F:monooxygenase activity"/>
    <property type="evidence" value="ECO:0007669"/>
    <property type="project" value="UniProtKB-KW"/>
</dbReference>
<dbReference type="PANTHER" id="PTHR30011">
    <property type="entry name" value="ALKANESULFONATE MONOOXYGENASE-RELATED"/>
    <property type="match status" value="1"/>
</dbReference>
<dbReference type="Gene3D" id="3.20.20.30">
    <property type="entry name" value="Luciferase-like domain"/>
    <property type="match status" value="1"/>
</dbReference>
<gene>
    <name evidence="8" type="ORF">F7D08_0060</name>
</gene>
<feature type="region of interest" description="Disordered" evidence="6">
    <location>
        <begin position="538"/>
        <end position="558"/>
    </location>
</feature>
<proteinExistence type="inferred from homology"/>
<evidence type="ECO:0000313" key="8">
    <source>
        <dbReference type="EMBL" id="KAB7789110.1"/>
    </source>
</evidence>
<evidence type="ECO:0000256" key="1">
    <source>
        <dbReference type="ARBA" id="ARBA00022630"/>
    </source>
</evidence>
<evidence type="ECO:0000256" key="4">
    <source>
        <dbReference type="ARBA" id="ARBA00023033"/>
    </source>
</evidence>
<evidence type="ECO:0000256" key="2">
    <source>
        <dbReference type="ARBA" id="ARBA00022643"/>
    </source>
</evidence>
<comment type="similarity">
    <text evidence="5">Belongs to the NtaA/SnaA/DszA monooxygenase family.</text>
</comment>
<accession>A0A6I1GBW6</accession>
<comment type="caution">
    <text evidence="8">The sequence shown here is derived from an EMBL/GenBank/DDBJ whole genome shotgun (WGS) entry which is preliminary data.</text>
</comment>
<evidence type="ECO:0000256" key="5">
    <source>
        <dbReference type="ARBA" id="ARBA00033748"/>
    </source>
</evidence>
<dbReference type="NCBIfam" id="TIGR03860">
    <property type="entry name" value="FMN_nitrolo"/>
    <property type="match status" value="1"/>
</dbReference>
<keyword evidence="4" id="KW-0503">Monooxygenase</keyword>
<dbReference type="EMBL" id="WBVS01000001">
    <property type="protein sequence ID" value="KAB7789110.1"/>
    <property type="molecule type" value="Genomic_DNA"/>
</dbReference>
<dbReference type="InterPro" id="IPR011251">
    <property type="entry name" value="Luciferase-like_dom"/>
</dbReference>
<evidence type="ECO:0000313" key="9">
    <source>
        <dbReference type="Proteomes" id="UP000468413"/>
    </source>
</evidence>
<keyword evidence="1" id="KW-0285">Flavoprotein</keyword>